<comment type="similarity">
    <text evidence="1">Belongs to the bacterial sugar transferase family.</text>
</comment>
<name>A0ABQ1NTY3_9BACI</name>
<dbReference type="Proteomes" id="UP000619534">
    <property type="component" value="Unassembled WGS sequence"/>
</dbReference>
<dbReference type="PANTHER" id="PTHR30576">
    <property type="entry name" value="COLANIC BIOSYNTHESIS UDP-GLUCOSE LIPID CARRIER TRANSFERASE"/>
    <property type="match status" value="1"/>
</dbReference>
<sequence>MGKNMSQKHRDFKRSFDLLVSFIGLFLFGWLILVAYIIAAIETKSSGFFVQKRIGMNGKAFRVIKIKTMKKVPNQNSTVTTSDDVRITKSGKIFRKLKIDELPQLFNVFIGDMSFVGPRPDVEGYADQLQGEDRIVLSIRPGITGPATLYYRNEEEILAAQENPEKYNNEVIYPHKTEMNKSYIYNYSFLKDIYYIFKTIF</sequence>
<evidence type="ECO:0000259" key="3">
    <source>
        <dbReference type="Pfam" id="PF02397"/>
    </source>
</evidence>
<keyword evidence="2" id="KW-0812">Transmembrane</keyword>
<evidence type="ECO:0000313" key="4">
    <source>
        <dbReference type="EMBL" id="GGC84793.1"/>
    </source>
</evidence>
<comment type="caution">
    <text evidence="4">The sequence shown here is derived from an EMBL/GenBank/DDBJ whole genome shotgun (WGS) entry which is preliminary data.</text>
</comment>
<keyword evidence="4" id="KW-0808">Transferase</keyword>
<dbReference type="GO" id="GO:0016740">
    <property type="term" value="F:transferase activity"/>
    <property type="evidence" value="ECO:0007669"/>
    <property type="project" value="UniProtKB-KW"/>
</dbReference>
<feature type="transmembrane region" description="Helical" evidence="2">
    <location>
        <begin position="20"/>
        <end position="41"/>
    </location>
</feature>
<dbReference type="PANTHER" id="PTHR30576:SF20">
    <property type="entry name" value="QUINOVOSAMINEPHOSPHOTRANSFERAE-RELATED"/>
    <property type="match status" value="1"/>
</dbReference>
<evidence type="ECO:0000256" key="1">
    <source>
        <dbReference type="ARBA" id="ARBA00006464"/>
    </source>
</evidence>
<keyword evidence="5" id="KW-1185">Reference proteome</keyword>
<proteinExistence type="inferred from homology"/>
<accession>A0ABQ1NTY3</accession>
<keyword evidence="2" id="KW-1133">Transmembrane helix</keyword>
<organism evidence="4 5">
    <name type="scientific">Thalassobacillus devorans</name>
    <dbReference type="NCBI Taxonomy" id="279813"/>
    <lineage>
        <taxon>Bacteria</taxon>
        <taxon>Bacillati</taxon>
        <taxon>Bacillota</taxon>
        <taxon>Bacilli</taxon>
        <taxon>Bacillales</taxon>
        <taxon>Bacillaceae</taxon>
        <taxon>Thalassobacillus</taxon>
    </lineage>
</organism>
<reference evidence="5" key="1">
    <citation type="journal article" date="2019" name="Int. J. Syst. Evol. Microbiol.">
        <title>The Global Catalogue of Microorganisms (GCM) 10K type strain sequencing project: providing services to taxonomists for standard genome sequencing and annotation.</title>
        <authorList>
            <consortium name="The Broad Institute Genomics Platform"/>
            <consortium name="The Broad Institute Genome Sequencing Center for Infectious Disease"/>
            <person name="Wu L."/>
            <person name="Ma J."/>
        </authorList>
    </citation>
    <scope>NUCLEOTIDE SEQUENCE [LARGE SCALE GENOMIC DNA]</scope>
    <source>
        <strain evidence="5">CCM 7282</strain>
    </source>
</reference>
<dbReference type="RefSeq" id="WP_148350026.1">
    <property type="nucleotide sequence ID" value="NZ_BMCJ01000002.1"/>
</dbReference>
<feature type="domain" description="Bacterial sugar transferase" evidence="3">
    <location>
        <begin position="13"/>
        <end position="200"/>
    </location>
</feature>
<protein>
    <submittedName>
        <fullName evidence="4">Glycosyl transferase</fullName>
    </submittedName>
</protein>
<dbReference type="EMBL" id="BMCJ01000002">
    <property type="protein sequence ID" value="GGC84793.1"/>
    <property type="molecule type" value="Genomic_DNA"/>
</dbReference>
<dbReference type="Pfam" id="PF02397">
    <property type="entry name" value="Bac_transf"/>
    <property type="match status" value="1"/>
</dbReference>
<evidence type="ECO:0000313" key="5">
    <source>
        <dbReference type="Proteomes" id="UP000619534"/>
    </source>
</evidence>
<dbReference type="InterPro" id="IPR003362">
    <property type="entry name" value="Bact_transf"/>
</dbReference>
<keyword evidence="2" id="KW-0472">Membrane</keyword>
<evidence type="ECO:0000256" key="2">
    <source>
        <dbReference type="SAM" id="Phobius"/>
    </source>
</evidence>
<gene>
    <name evidence="4" type="ORF">GCM10007216_14360</name>
</gene>